<accession>A0A511ZF61</accession>
<dbReference type="AlphaFoldDB" id="A0A511ZF61"/>
<evidence type="ECO:0000313" key="2">
    <source>
        <dbReference type="Proteomes" id="UP000321558"/>
    </source>
</evidence>
<name>A0A511ZF61_9BACI</name>
<evidence type="ECO:0000313" key="1">
    <source>
        <dbReference type="EMBL" id="GEN86086.1"/>
    </source>
</evidence>
<reference evidence="1 2" key="1">
    <citation type="submission" date="2019-07" db="EMBL/GenBank/DDBJ databases">
        <title>Whole genome shotgun sequence of Oceanobacillus sojae NBRC 105379.</title>
        <authorList>
            <person name="Hosoyama A."/>
            <person name="Uohara A."/>
            <person name="Ohji S."/>
            <person name="Ichikawa N."/>
        </authorList>
    </citation>
    <scope>NUCLEOTIDE SEQUENCE [LARGE SCALE GENOMIC DNA]</scope>
    <source>
        <strain evidence="1 2">NBRC 105379</strain>
    </source>
</reference>
<comment type="caution">
    <text evidence="1">The sequence shown here is derived from an EMBL/GenBank/DDBJ whole genome shotgun (WGS) entry which is preliminary data.</text>
</comment>
<sequence>MGKHFIEIINEYPIQEVIQTEALDKGNTSEADIVTGTESKYILRKLKSNQQAKTEYFVSNILSDGLAPNKKSFCICVDPLIYLIRKMRGVIKLMYNSLMIMILTKNSNTAS</sequence>
<dbReference type="EMBL" id="BJYM01000003">
    <property type="protein sequence ID" value="GEN86086.1"/>
    <property type="molecule type" value="Genomic_DNA"/>
</dbReference>
<gene>
    <name evidence="1" type="ORF">OSO01_08250</name>
</gene>
<dbReference type="Proteomes" id="UP000321558">
    <property type="component" value="Unassembled WGS sequence"/>
</dbReference>
<keyword evidence="2" id="KW-1185">Reference proteome</keyword>
<organism evidence="1 2">
    <name type="scientific">Oceanobacillus sojae</name>
    <dbReference type="NCBI Taxonomy" id="582851"/>
    <lineage>
        <taxon>Bacteria</taxon>
        <taxon>Bacillati</taxon>
        <taxon>Bacillota</taxon>
        <taxon>Bacilli</taxon>
        <taxon>Bacillales</taxon>
        <taxon>Bacillaceae</taxon>
        <taxon>Oceanobacillus</taxon>
    </lineage>
</organism>
<proteinExistence type="predicted"/>
<protein>
    <submittedName>
        <fullName evidence="1">Uncharacterized protein</fullName>
    </submittedName>
</protein>